<evidence type="ECO:0000256" key="8">
    <source>
        <dbReference type="ARBA" id="ARBA00022839"/>
    </source>
</evidence>
<keyword evidence="9" id="KW-0460">Magnesium</keyword>
<evidence type="ECO:0000259" key="15">
    <source>
        <dbReference type="Pfam" id="PF03372"/>
    </source>
</evidence>
<evidence type="ECO:0000256" key="3">
    <source>
        <dbReference type="ARBA" id="ARBA00022553"/>
    </source>
</evidence>
<evidence type="ECO:0000256" key="14">
    <source>
        <dbReference type="SAM" id="Coils"/>
    </source>
</evidence>
<dbReference type="InterPro" id="IPR005135">
    <property type="entry name" value="Endo/exonuclease/phosphatase"/>
</dbReference>
<feature type="domain" description="2',5'-phosphodiesterase 12-like N-terminal" evidence="16">
    <location>
        <begin position="115"/>
        <end position="212"/>
    </location>
</feature>
<evidence type="ECO:0000256" key="6">
    <source>
        <dbReference type="ARBA" id="ARBA00022723"/>
    </source>
</evidence>
<keyword evidence="18" id="KW-1185">Reference proteome</keyword>
<dbReference type="InterPro" id="IPR036691">
    <property type="entry name" value="Endo/exonu/phosph_ase_sf"/>
</dbReference>
<dbReference type="GO" id="GO:0004535">
    <property type="term" value="F:poly(A)-specific ribonuclease activity"/>
    <property type="evidence" value="ECO:0007669"/>
    <property type="project" value="UniProtKB-ARBA"/>
</dbReference>
<evidence type="ECO:0000256" key="10">
    <source>
        <dbReference type="ARBA" id="ARBA00022946"/>
    </source>
</evidence>
<evidence type="ECO:0000313" key="17">
    <source>
        <dbReference type="EMBL" id="KAG5683242.1"/>
    </source>
</evidence>
<keyword evidence="6" id="KW-0479">Metal-binding</keyword>
<keyword evidence="3" id="KW-0597">Phosphoprotein</keyword>
<dbReference type="OrthoDB" id="412787at2759"/>
<comment type="caution">
    <text evidence="17">The sequence shown here is derived from an EMBL/GenBank/DDBJ whole genome shotgun (WGS) entry which is preliminary data.</text>
</comment>
<feature type="coiled-coil region" evidence="14">
    <location>
        <begin position="23"/>
        <end position="58"/>
    </location>
</feature>
<keyword evidence="4" id="KW-0507">mRNA processing</keyword>
<keyword evidence="7" id="KW-0378">Hydrolase</keyword>
<dbReference type="FunFam" id="3.60.10.10:FF:000018">
    <property type="entry name" value="2',5'-phosphodiesterase 12"/>
    <property type="match status" value="1"/>
</dbReference>
<dbReference type="SUPFAM" id="SSF56219">
    <property type="entry name" value="DNase I-like"/>
    <property type="match status" value="1"/>
</dbReference>
<dbReference type="GO" id="GO:0006397">
    <property type="term" value="P:mRNA processing"/>
    <property type="evidence" value="ECO:0007669"/>
    <property type="project" value="UniProtKB-KW"/>
</dbReference>
<protein>
    <recommendedName>
        <fullName evidence="12">2',5'-phosphodiesterase 12</fullName>
    </recommendedName>
    <alternativeName>
        <fullName evidence="13">Mitochondrial deadenylase</fullName>
    </alternativeName>
</protein>
<gene>
    <name evidence="17" type="ORF">PVAND_012535</name>
</gene>
<feature type="domain" description="Endonuclease/exonuclease/phosphatase" evidence="15">
    <location>
        <begin position="248"/>
        <end position="549"/>
    </location>
</feature>
<accession>A0A9J6CLT8</accession>
<dbReference type="GO" id="GO:0046872">
    <property type="term" value="F:metal ion binding"/>
    <property type="evidence" value="ECO:0007669"/>
    <property type="project" value="UniProtKB-KW"/>
</dbReference>
<dbReference type="InterPro" id="IPR050410">
    <property type="entry name" value="CCR4/nocturin_mRNA_transcr"/>
</dbReference>
<evidence type="ECO:0000256" key="2">
    <source>
        <dbReference type="ARBA" id="ARBA00004305"/>
    </source>
</evidence>
<comment type="subcellular location">
    <subcellularLocation>
        <location evidence="2">Mitochondrion matrix</location>
    </subcellularLocation>
</comment>
<dbReference type="EMBL" id="JADBJN010000001">
    <property type="protein sequence ID" value="KAG5683242.1"/>
    <property type="molecule type" value="Genomic_DNA"/>
</dbReference>
<keyword evidence="5" id="KW-0540">Nuclease</keyword>
<dbReference type="Gene3D" id="3.60.10.10">
    <property type="entry name" value="Endonuclease/exonuclease/phosphatase"/>
    <property type="match status" value="1"/>
</dbReference>
<evidence type="ECO:0000256" key="12">
    <source>
        <dbReference type="ARBA" id="ARBA00072755"/>
    </source>
</evidence>
<reference evidence="17" key="1">
    <citation type="submission" date="2021-03" db="EMBL/GenBank/DDBJ databases">
        <title>Chromosome level genome of the anhydrobiotic midge Polypedilum vanderplanki.</title>
        <authorList>
            <person name="Yoshida Y."/>
            <person name="Kikawada T."/>
            <person name="Gusev O."/>
        </authorList>
    </citation>
    <scope>NUCLEOTIDE SEQUENCE</scope>
    <source>
        <strain evidence="17">NIAS01</strain>
        <tissue evidence="17">Whole body or cell culture</tissue>
    </source>
</reference>
<comment type="cofactor">
    <cofactor evidence="1">
        <name>Mg(2+)</name>
        <dbReference type="ChEBI" id="CHEBI:18420"/>
    </cofactor>
</comment>
<evidence type="ECO:0000256" key="4">
    <source>
        <dbReference type="ARBA" id="ARBA00022664"/>
    </source>
</evidence>
<dbReference type="InterPro" id="IPR048821">
    <property type="entry name" value="PDE12-like_N"/>
</dbReference>
<dbReference type="PANTHER" id="PTHR12121:SF37">
    <property type="entry name" value="2',5'-PHOSPHODIESTERASE 12"/>
    <property type="match status" value="1"/>
</dbReference>
<evidence type="ECO:0000256" key="13">
    <source>
        <dbReference type="ARBA" id="ARBA00083541"/>
    </source>
</evidence>
<organism evidence="17 18">
    <name type="scientific">Polypedilum vanderplanki</name>
    <name type="common">Sleeping chironomid midge</name>
    <dbReference type="NCBI Taxonomy" id="319348"/>
    <lineage>
        <taxon>Eukaryota</taxon>
        <taxon>Metazoa</taxon>
        <taxon>Ecdysozoa</taxon>
        <taxon>Arthropoda</taxon>
        <taxon>Hexapoda</taxon>
        <taxon>Insecta</taxon>
        <taxon>Pterygota</taxon>
        <taxon>Neoptera</taxon>
        <taxon>Endopterygota</taxon>
        <taxon>Diptera</taxon>
        <taxon>Nematocera</taxon>
        <taxon>Chironomoidea</taxon>
        <taxon>Chironomidae</taxon>
        <taxon>Chironominae</taxon>
        <taxon>Polypedilum</taxon>
        <taxon>Polypedilum</taxon>
    </lineage>
</organism>
<evidence type="ECO:0000256" key="7">
    <source>
        <dbReference type="ARBA" id="ARBA00022801"/>
    </source>
</evidence>
<name>A0A9J6CLT8_POLVA</name>
<evidence type="ECO:0000256" key="5">
    <source>
        <dbReference type="ARBA" id="ARBA00022722"/>
    </source>
</evidence>
<dbReference type="Pfam" id="PF21171">
    <property type="entry name" value="PDE12-like_N"/>
    <property type="match status" value="1"/>
</dbReference>
<dbReference type="PANTHER" id="PTHR12121">
    <property type="entry name" value="CARBON CATABOLITE REPRESSOR PROTEIN 4"/>
    <property type="match status" value="1"/>
</dbReference>
<sequence length="560" mass="64678">MVISFRYVKEIGQKKLDRNFNFVRSLEENVDKTLERIKNNLEKELKIKSKKKNNKNVESTQEIEKNVEVSVKLLKASNEISNQSFTDLLKYFEEDESQFQLVLQDDIFQIKFNSPWISNLSLPTSILAGFYVYPAKLDLEFTDRHSSEFIWYRGKMPKSQKESDFEWQEIGRGFSIVTKTEDIGHHLKIVAIPKSKNGDKIGPQVEAISKNEVNAGPGVCPFETRHLFTEERLSGKSIRVVSYNMLADYYADSEDGRTKLFNYCPGYAIDIDYRKQLLIKEIVGYNADILCMQEVDYKVFDLDFIPFLAEQNMNGVHDKKGTTPEGLATFFRTDRFDLIENCALNIGETMKTHDACQELFQKLQYNEKLVARITDLSTTLQIVLLRSKEFPNKFILVANTHLYFHPDADHIRLLQIGFSMILVTDFIEKFKQKYTTDDISLLFCGDFNSVPECGIYKLMTEGHVSENFIDWKSKEEEAVVNVSISQPFKIKSACGTPKYTNFTIGFQDCLDYIFYQTDKFEVIKVVEMPSEEELRAHNAIPSVLFPSDHVAIVTELNFIT</sequence>
<keyword evidence="10" id="KW-0809">Transit peptide</keyword>
<evidence type="ECO:0000256" key="9">
    <source>
        <dbReference type="ARBA" id="ARBA00022842"/>
    </source>
</evidence>
<keyword evidence="8" id="KW-0269">Exonuclease</keyword>
<dbReference type="GO" id="GO:0005759">
    <property type="term" value="C:mitochondrial matrix"/>
    <property type="evidence" value="ECO:0007669"/>
    <property type="project" value="UniProtKB-SubCell"/>
</dbReference>
<dbReference type="Pfam" id="PF03372">
    <property type="entry name" value="Exo_endo_phos"/>
    <property type="match status" value="1"/>
</dbReference>
<proteinExistence type="predicted"/>
<evidence type="ECO:0000256" key="11">
    <source>
        <dbReference type="ARBA" id="ARBA00023128"/>
    </source>
</evidence>
<dbReference type="Proteomes" id="UP001107558">
    <property type="component" value="Chromosome 1"/>
</dbReference>
<keyword evidence="14" id="KW-0175">Coiled coil</keyword>
<dbReference type="AlphaFoldDB" id="A0A9J6CLT8"/>
<evidence type="ECO:0000259" key="16">
    <source>
        <dbReference type="Pfam" id="PF21171"/>
    </source>
</evidence>
<keyword evidence="11" id="KW-0496">Mitochondrion</keyword>
<dbReference type="GO" id="GO:0000288">
    <property type="term" value="P:nuclear-transcribed mRNA catabolic process, deadenylation-dependent decay"/>
    <property type="evidence" value="ECO:0007669"/>
    <property type="project" value="TreeGrafter"/>
</dbReference>
<evidence type="ECO:0000313" key="18">
    <source>
        <dbReference type="Proteomes" id="UP001107558"/>
    </source>
</evidence>
<evidence type="ECO:0000256" key="1">
    <source>
        <dbReference type="ARBA" id="ARBA00001946"/>
    </source>
</evidence>